<evidence type="ECO:0000256" key="4">
    <source>
        <dbReference type="ARBA" id="ARBA00023172"/>
    </source>
</evidence>
<dbReference type="InterPro" id="IPR044068">
    <property type="entry name" value="CB"/>
</dbReference>
<dbReference type="InterPro" id="IPR013762">
    <property type="entry name" value="Integrase-like_cat_sf"/>
</dbReference>
<keyword evidence="2" id="KW-0229">DNA integration</keyword>
<reference evidence="8 9" key="1">
    <citation type="submission" date="2018-08" db="EMBL/GenBank/DDBJ databases">
        <title>A genome reference for cultivated species of the human gut microbiota.</title>
        <authorList>
            <person name="Zou Y."/>
            <person name="Xue W."/>
            <person name="Luo G."/>
        </authorList>
    </citation>
    <scope>NUCLEOTIDE SEQUENCE [LARGE SCALE GENOMIC DNA]</scope>
    <source>
        <strain evidence="8 9">AF18-14</strain>
    </source>
</reference>
<dbReference type="PANTHER" id="PTHR30349:SF41">
    <property type="entry name" value="INTEGRASE_RECOMBINASE PROTEIN MJ0367-RELATED"/>
    <property type="match status" value="1"/>
</dbReference>
<dbReference type="GO" id="GO:0015074">
    <property type="term" value="P:DNA integration"/>
    <property type="evidence" value="ECO:0007669"/>
    <property type="project" value="UniProtKB-KW"/>
</dbReference>
<protein>
    <submittedName>
        <fullName evidence="8">Integrase</fullName>
    </submittedName>
</protein>
<evidence type="ECO:0000313" key="8">
    <source>
        <dbReference type="EMBL" id="RGT89103.1"/>
    </source>
</evidence>
<evidence type="ECO:0000313" key="9">
    <source>
        <dbReference type="Proteomes" id="UP000283833"/>
    </source>
</evidence>
<accession>A0A412QDV8</accession>
<evidence type="ECO:0000256" key="2">
    <source>
        <dbReference type="ARBA" id="ARBA00022908"/>
    </source>
</evidence>
<dbReference type="Gene3D" id="1.10.150.130">
    <property type="match status" value="1"/>
</dbReference>
<keyword evidence="3 5" id="KW-0238">DNA-binding</keyword>
<dbReference type="PROSITE" id="PS51900">
    <property type="entry name" value="CB"/>
    <property type="match status" value="1"/>
</dbReference>
<feature type="domain" description="Tyr recombinase" evidence="6">
    <location>
        <begin position="119"/>
        <end position="308"/>
    </location>
</feature>
<dbReference type="GO" id="GO:0003677">
    <property type="term" value="F:DNA binding"/>
    <property type="evidence" value="ECO:0007669"/>
    <property type="project" value="UniProtKB-UniRule"/>
</dbReference>
<evidence type="ECO:0000256" key="3">
    <source>
        <dbReference type="ARBA" id="ARBA00023125"/>
    </source>
</evidence>
<feature type="domain" description="Core-binding (CB)" evidence="7">
    <location>
        <begin position="2"/>
        <end position="95"/>
    </location>
</feature>
<dbReference type="InterPro" id="IPR050090">
    <property type="entry name" value="Tyrosine_recombinase_XerCD"/>
</dbReference>
<dbReference type="InterPro" id="IPR002104">
    <property type="entry name" value="Integrase_catalytic"/>
</dbReference>
<evidence type="ECO:0000256" key="1">
    <source>
        <dbReference type="ARBA" id="ARBA00008857"/>
    </source>
</evidence>
<dbReference type="InterPro" id="IPR011010">
    <property type="entry name" value="DNA_brk_join_enz"/>
</dbReference>
<sequence>MTDFGKYLTDYLNRYLTMECGCSYQTVKQYSATFMLFIQYMYKIELIAPEKLFLKEITKERVLGFLHWLEETRKCSISTRNNRLSALRSFFKYLQYREVKGMAYWQAILSIKQKRTPFKEMSYLTTEGVQALLEQPDLSTRKGRRDFILMGLLYDSGARVQEIINLTPENIRLGETTTVKLHGKGNKIRVVPLSTNQVKNLRLYMEENNLFASQYRCHPLFPNPKGERLTRMAVLDIVKRHAKNARKQYLELIPSNISCHTFRHSKAMHMLEAGINLVYIRDFLGHASTTTTEIYARASEKLKEQALEKLAPGIIQESKTAWQKDGDLMEFLKALQVKYK</sequence>
<keyword evidence="4" id="KW-0233">DNA recombination</keyword>
<dbReference type="InterPro" id="IPR004107">
    <property type="entry name" value="Integrase_SAM-like_N"/>
</dbReference>
<dbReference type="SUPFAM" id="SSF56349">
    <property type="entry name" value="DNA breaking-rejoining enzymes"/>
    <property type="match status" value="1"/>
</dbReference>
<evidence type="ECO:0000259" key="6">
    <source>
        <dbReference type="PROSITE" id="PS51898"/>
    </source>
</evidence>
<dbReference type="GO" id="GO:0006310">
    <property type="term" value="P:DNA recombination"/>
    <property type="evidence" value="ECO:0007669"/>
    <property type="project" value="UniProtKB-KW"/>
</dbReference>
<evidence type="ECO:0000256" key="5">
    <source>
        <dbReference type="PROSITE-ProRule" id="PRU01248"/>
    </source>
</evidence>
<name>A0A412QDV8_PHOVU</name>
<gene>
    <name evidence="8" type="ORF">DWX04_16920</name>
</gene>
<evidence type="ECO:0000259" key="7">
    <source>
        <dbReference type="PROSITE" id="PS51900"/>
    </source>
</evidence>
<dbReference type="PROSITE" id="PS51898">
    <property type="entry name" value="TYR_RECOMBINASE"/>
    <property type="match status" value="1"/>
</dbReference>
<dbReference type="RefSeq" id="WP_008142544.1">
    <property type="nucleotide sequence ID" value="NZ_JAHYNW010000111.1"/>
</dbReference>
<dbReference type="Pfam" id="PF00589">
    <property type="entry name" value="Phage_integrase"/>
    <property type="match status" value="1"/>
</dbReference>
<dbReference type="PANTHER" id="PTHR30349">
    <property type="entry name" value="PHAGE INTEGRASE-RELATED"/>
    <property type="match status" value="1"/>
</dbReference>
<dbReference type="InterPro" id="IPR010998">
    <property type="entry name" value="Integrase_recombinase_N"/>
</dbReference>
<proteinExistence type="inferred from homology"/>
<organism evidence="8 9">
    <name type="scientific">Phocaeicola vulgatus</name>
    <name type="common">Bacteroides vulgatus</name>
    <dbReference type="NCBI Taxonomy" id="821"/>
    <lineage>
        <taxon>Bacteria</taxon>
        <taxon>Pseudomonadati</taxon>
        <taxon>Bacteroidota</taxon>
        <taxon>Bacteroidia</taxon>
        <taxon>Bacteroidales</taxon>
        <taxon>Bacteroidaceae</taxon>
        <taxon>Phocaeicola</taxon>
    </lineage>
</organism>
<comment type="caution">
    <text evidence="8">The sequence shown here is derived from an EMBL/GenBank/DDBJ whole genome shotgun (WGS) entry which is preliminary data.</text>
</comment>
<dbReference type="AlphaFoldDB" id="A0A412QDV8"/>
<dbReference type="GeneID" id="78404433"/>
<comment type="similarity">
    <text evidence="1">Belongs to the 'phage' integrase family.</text>
</comment>
<dbReference type="Proteomes" id="UP000283833">
    <property type="component" value="Unassembled WGS sequence"/>
</dbReference>
<dbReference type="EMBL" id="QRXI01000026">
    <property type="protein sequence ID" value="RGT89103.1"/>
    <property type="molecule type" value="Genomic_DNA"/>
</dbReference>
<dbReference type="Pfam" id="PF13495">
    <property type="entry name" value="Phage_int_SAM_4"/>
    <property type="match status" value="1"/>
</dbReference>
<dbReference type="Gene3D" id="1.10.443.10">
    <property type="entry name" value="Intergrase catalytic core"/>
    <property type="match status" value="1"/>
</dbReference>